<feature type="signal peptide" evidence="1">
    <location>
        <begin position="1"/>
        <end position="29"/>
    </location>
</feature>
<dbReference type="Proteomes" id="UP001210809">
    <property type="component" value="Unassembled WGS sequence"/>
</dbReference>
<name>A0AAW6D378_9FIRM</name>
<comment type="caution">
    <text evidence="2">The sequence shown here is derived from an EMBL/GenBank/DDBJ whole genome shotgun (WGS) entry which is preliminary data.</text>
</comment>
<sequence length="60" mass="6498">MKTSFFKRLTAGILSFIMLMSAVNFSVFADFVIGTDGGKQKLYVSSANNKNILSTKTASV</sequence>
<evidence type="ECO:0000256" key="1">
    <source>
        <dbReference type="SAM" id="SignalP"/>
    </source>
</evidence>
<protein>
    <submittedName>
        <fullName evidence="2">Uncharacterized protein</fullName>
    </submittedName>
</protein>
<reference evidence="2" key="1">
    <citation type="submission" date="2023-01" db="EMBL/GenBank/DDBJ databases">
        <title>Human gut microbiome strain richness.</title>
        <authorList>
            <person name="Chen-Liaw A."/>
        </authorList>
    </citation>
    <scope>NUCLEOTIDE SEQUENCE</scope>
    <source>
        <strain evidence="2">1001283st1_G1_1001283B150217_161031</strain>
    </source>
</reference>
<dbReference type="AlphaFoldDB" id="A0AAW6D378"/>
<dbReference type="EMBL" id="JAQLXW010000011">
    <property type="protein sequence ID" value="MDB8004172.1"/>
    <property type="molecule type" value="Genomic_DNA"/>
</dbReference>
<gene>
    <name evidence="2" type="ORF">PNE09_08850</name>
</gene>
<accession>A0AAW6D378</accession>
<feature type="chain" id="PRO_5043935956" evidence="1">
    <location>
        <begin position="30"/>
        <end position="60"/>
    </location>
</feature>
<keyword evidence="1" id="KW-0732">Signal</keyword>
<organism evidence="2 3">
    <name type="scientific">[Eubacterium] siraeum</name>
    <dbReference type="NCBI Taxonomy" id="39492"/>
    <lineage>
        <taxon>Bacteria</taxon>
        <taxon>Bacillati</taxon>
        <taxon>Bacillota</taxon>
        <taxon>Clostridia</taxon>
        <taxon>Eubacteriales</taxon>
        <taxon>Oscillospiraceae</taxon>
        <taxon>Oscillospiraceae incertae sedis</taxon>
    </lineage>
</organism>
<evidence type="ECO:0000313" key="2">
    <source>
        <dbReference type="EMBL" id="MDB8004172.1"/>
    </source>
</evidence>
<proteinExistence type="predicted"/>
<evidence type="ECO:0000313" key="3">
    <source>
        <dbReference type="Proteomes" id="UP001210809"/>
    </source>
</evidence>